<reference evidence="7 8" key="1">
    <citation type="journal article" date="2018" name="IMA Fungus">
        <title>IMA Genome-F 10: Nine draft genome sequences of Claviceps purpurea s.lat., including C. arundinis, C. humidiphila, and C. cf. spartinae, pseudomolecules for the pitch canker pathogen Fusarium circinatum, draft genome of Davidsoniella eucalypti, Grosmannia galeiformis, Quambalaria eucalypti, and Teratosphaeria destructans.</title>
        <authorList>
            <person name="Wingfield B.D."/>
            <person name="Liu M."/>
            <person name="Nguyen H.D."/>
            <person name="Lane F.A."/>
            <person name="Morgan S.W."/>
            <person name="De Vos L."/>
            <person name="Wilken P.M."/>
            <person name="Duong T.A."/>
            <person name="Aylward J."/>
            <person name="Coetzee M.P."/>
            <person name="Dadej K."/>
            <person name="De Beer Z.W."/>
            <person name="Findlay W."/>
            <person name="Havenga M."/>
            <person name="Kolarik M."/>
            <person name="Menzies J.G."/>
            <person name="Naidoo K."/>
            <person name="Pochopski O."/>
            <person name="Shoukouhi P."/>
            <person name="Santana Q.C."/>
            <person name="Seifert K.A."/>
            <person name="Soal N."/>
            <person name="Steenkamp E.T."/>
            <person name="Tatham C.T."/>
            <person name="van der Nest M.A."/>
            <person name="Wingfield M.J."/>
        </authorList>
    </citation>
    <scope>NUCLEOTIDE SEQUENCE [LARGE SCALE GENOMIC DNA]</scope>
    <source>
        <strain evidence="7">CMW44962</strain>
    </source>
</reference>
<evidence type="ECO:0000256" key="2">
    <source>
        <dbReference type="ARBA" id="ARBA00022723"/>
    </source>
</evidence>
<evidence type="ECO:0000259" key="6">
    <source>
        <dbReference type="PROSITE" id="PS51471"/>
    </source>
</evidence>
<keyword evidence="3 5" id="KW-0560">Oxidoreductase</keyword>
<dbReference type="GO" id="GO:0046872">
    <property type="term" value="F:metal ion binding"/>
    <property type="evidence" value="ECO:0007669"/>
    <property type="project" value="UniProtKB-KW"/>
</dbReference>
<keyword evidence="8" id="KW-1185">Reference proteome</keyword>
<evidence type="ECO:0000256" key="5">
    <source>
        <dbReference type="RuleBase" id="RU003682"/>
    </source>
</evidence>
<dbReference type="Pfam" id="PF14226">
    <property type="entry name" value="DIOX_N"/>
    <property type="match status" value="1"/>
</dbReference>
<keyword evidence="4 5" id="KW-0408">Iron</keyword>
<protein>
    <submittedName>
        <fullName evidence="7">Gibberellin 3-beta hydroxylase</fullName>
    </submittedName>
</protein>
<evidence type="ECO:0000313" key="7">
    <source>
        <dbReference type="EMBL" id="KAH9827708.1"/>
    </source>
</evidence>
<evidence type="ECO:0000313" key="8">
    <source>
        <dbReference type="Proteomes" id="UP001138500"/>
    </source>
</evidence>
<keyword evidence="2 5" id="KW-0479">Metal-binding</keyword>
<dbReference type="PANTHER" id="PTHR10209">
    <property type="entry name" value="OXIDOREDUCTASE, 2OG-FE II OXYGENASE FAMILY PROTEIN"/>
    <property type="match status" value="1"/>
</dbReference>
<gene>
    <name evidence="7" type="ORF">Tdes44962_MAKER00434</name>
</gene>
<reference evidence="7 8" key="2">
    <citation type="journal article" date="2021" name="Curr. Genet.">
        <title>Genetic response to nitrogen starvation in the aggressive Eucalyptus foliar pathogen Teratosphaeria destructans.</title>
        <authorList>
            <person name="Havenga M."/>
            <person name="Wingfield B.D."/>
            <person name="Wingfield M.J."/>
            <person name="Dreyer L.L."/>
            <person name="Roets F."/>
            <person name="Aylward J."/>
        </authorList>
    </citation>
    <scope>NUCLEOTIDE SEQUENCE [LARGE SCALE GENOMIC DNA]</scope>
    <source>
        <strain evidence="7">CMW44962</strain>
    </source>
</reference>
<dbReference type="PROSITE" id="PS51471">
    <property type="entry name" value="FE2OG_OXY"/>
    <property type="match status" value="1"/>
</dbReference>
<sequence length="351" mass="39958">MSATAVQLEHPEATSTIRLPSGQTVAVRSEASIEADEIPIIDVSGIWSEDLAVKKEIAEQVREASHRIGFFYAQHHGIDPKFAEAVFEKGRRFCALPLEKKLEVDTSLVPNEYVGYHRMDGYNRNGHRFKDLSEAFNWNYDSAYDPQAVDKSEPGVSIWPSESDLPGFKEDLYAYHAQLLRFARRMTRIFALALYMPEDYFDEYVRRPEAGMRIIHYPEQQANAADQNGIGAHTDFECFTMVTQDENAGLEVLNKQGYWIKAPPVPDAFVVNIADCFMRQTNDFFVSTVHRVINKSGKERYSLPFFFGFDRSKKLEAIPSCVSDGNPMKYPLMTSGEYYLYRANAAKTGSY</sequence>
<evidence type="ECO:0000256" key="4">
    <source>
        <dbReference type="ARBA" id="ARBA00023004"/>
    </source>
</evidence>
<feature type="domain" description="Fe2OG dioxygenase" evidence="6">
    <location>
        <begin position="208"/>
        <end position="309"/>
    </location>
</feature>
<dbReference type="InterPro" id="IPR044861">
    <property type="entry name" value="IPNS-like_FE2OG_OXY"/>
</dbReference>
<dbReference type="GO" id="GO:0044283">
    <property type="term" value="P:small molecule biosynthetic process"/>
    <property type="evidence" value="ECO:0007669"/>
    <property type="project" value="UniProtKB-ARBA"/>
</dbReference>
<dbReference type="AlphaFoldDB" id="A0A9W7W2B7"/>
<dbReference type="Gene3D" id="2.60.120.330">
    <property type="entry name" value="B-lactam Antibiotic, Isopenicillin N Synthase, Chain"/>
    <property type="match status" value="1"/>
</dbReference>
<dbReference type="InterPro" id="IPR005123">
    <property type="entry name" value="Oxoglu/Fe-dep_dioxygenase_dom"/>
</dbReference>
<dbReference type="InterPro" id="IPR026992">
    <property type="entry name" value="DIOX_N"/>
</dbReference>
<dbReference type="EMBL" id="RIBY02001867">
    <property type="protein sequence ID" value="KAH9827708.1"/>
    <property type="molecule type" value="Genomic_DNA"/>
</dbReference>
<dbReference type="PANTHER" id="PTHR10209:SF867">
    <property type="entry name" value="2-OXOGLUTARATE (2OG) AND FE(II)-DEPENDENT OXYGENASE SUPERFAMILY PROTEIN"/>
    <property type="match status" value="1"/>
</dbReference>
<dbReference type="SUPFAM" id="SSF51197">
    <property type="entry name" value="Clavaminate synthase-like"/>
    <property type="match status" value="1"/>
</dbReference>
<organism evidence="7 8">
    <name type="scientific">Teratosphaeria destructans</name>
    <dbReference type="NCBI Taxonomy" id="418781"/>
    <lineage>
        <taxon>Eukaryota</taxon>
        <taxon>Fungi</taxon>
        <taxon>Dikarya</taxon>
        <taxon>Ascomycota</taxon>
        <taxon>Pezizomycotina</taxon>
        <taxon>Dothideomycetes</taxon>
        <taxon>Dothideomycetidae</taxon>
        <taxon>Mycosphaerellales</taxon>
        <taxon>Teratosphaeriaceae</taxon>
        <taxon>Teratosphaeria</taxon>
    </lineage>
</organism>
<proteinExistence type="inferred from homology"/>
<comment type="similarity">
    <text evidence="1 5">Belongs to the iron/ascorbate-dependent oxidoreductase family.</text>
</comment>
<accession>A0A9W7W2B7</accession>
<evidence type="ECO:0000256" key="1">
    <source>
        <dbReference type="ARBA" id="ARBA00008056"/>
    </source>
</evidence>
<name>A0A9W7W2B7_9PEZI</name>
<dbReference type="OrthoDB" id="288590at2759"/>
<comment type="caution">
    <text evidence="7">The sequence shown here is derived from an EMBL/GenBank/DDBJ whole genome shotgun (WGS) entry which is preliminary data.</text>
</comment>
<dbReference type="Proteomes" id="UP001138500">
    <property type="component" value="Unassembled WGS sequence"/>
</dbReference>
<dbReference type="InterPro" id="IPR027443">
    <property type="entry name" value="IPNS-like_sf"/>
</dbReference>
<dbReference type="Pfam" id="PF03171">
    <property type="entry name" value="2OG-FeII_Oxy"/>
    <property type="match status" value="1"/>
</dbReference>
<dbReference type="GO" id="GO:0016491">
    <property type="term" value="F:oxidoreductase activity"/>
    <property type="evidence" value="ECO:0007669"/>
    <property type="project" value="UniProtKB-KW"/>
</dbReference>
<evidence type="ECO:0000256" key="3">
    <source>
        <dbReference type="ARBA" id="ARBA00023002"/>
    </source>
</evidence>
<dbReference type="PRINTS" id="PR00682">
    <property type="entry name" value="IPNSYNTHASE"/>
</dbReference>